<evidence type="ECO:0000313" key="2">
    <source>
        <dbReference type="EMBL" id="KAL1500435.1"/>
    </source>
</evidence>
<name>A0AB34IMF8_PRYPA</name>
<proteinExistence type="predicted"/>
<dbReference type="Proteomes" id="UP001515480">
    <property type="component" value="Unassembled WGS sequence"/>
</dbReference>
<keyword evidence="3" id="KW-1185">Reference proteome</keyword>
<protein>
    <recommendedName>
        <fullName evidence="4">Clathrin light chain</fullName>
    </recommendedName>
</protein>
<dbReference type="AlphaFoldDB" id="A0AB34IMF8"/>
<feature type="compositionally biased region" description="Low complexity" evidence="1">
    <location>
        <begin position="76"/>
        <end position="92"/>
    </location>
</feature>
<evidence type="ECO:0000313" key="3">
    <source>
        <dbReference type="Proteomes" id="UP001515480"/>
    </source>
</evidence>
<dbReference type="EMBL" id="JBGBPQ010000023">
    <property type="protein sequence ID" value="KAL1500435.1"/>
    <property type="molecule type" value="Genomic_DNA"/>
</dbReference>
<feature type="region of interest" description="Disordered" evidence="1">
    <location>
        <begin position="34"/>
        <end position="92"/>
    </location>
</feature>
<gene>
    <name evidence="2" type="ORF">AB1Y20_013092</name>
</gene>
<organism evidence="2 3">
    <name type="scientific">Prymnesium parvum</name>
    <name type="common">Toxic golden alga</name>
    <dbReference type="NCBI Taxonomy" id="97485"/>
    <lineage>
        <taxon>Eukaryota</taxon>
        <taxon>Haptista</taxon>
        <taxon>Haptophyta</taxon>
        <taxon>Prymnesiophyceae</taxon>
        <taxon>Prymnesiales</taxon>
        <taxon>Prymnesiaceae</taxon>
        <taxon>Prymnesium</taxon>
    </lineage>
</organism>
<evidence type="ECO:0008006" key="4">
    <source>
        <dbReference type="Google" id="ProtNLM"/>
    </source>
</evidence>
<comment type="caution">
    <text evidence="2">The sequence shown here is derived from an EMBL/GenBank/DDBJ whole genome shotgun (WGS) entry which is preliminary data.</text>
</comment>
<sequence>MTNAISVLEGYLLEDDEVLQLAAEVNAMAERTKPLEEEAALGEKAGGDAIAQPLKGVEPSQGDAQREPAPQATGEATPVAATTKSSAAATSEADLLAEKRAAILASIAEAKARQLEAEKAAGKQQERKAMLEDFLGDDEAERTRKAMMHKMEQTHGQIKIKDTRLQENFGQTKFIKP</sequence>
<accession>A0AB34IMF8</accession>
<evidence type="ECO:0000256" key="1">
    <source>
        <dbReference type="SAM" id="MobiDB-lite"/>
    </source>
</evidence>
<reference evidence="2 3" key="1">
    <citation type="journal article" date="2024" name="Science">
        <title>Giant polyketide synthase enzymes in the biosynthesis of giant marine polyether toxins.</title>
        <authorList>
            <person name="Fallon T.R."/>
            <person name="Shende V.V."/>
            <person name="Wierzbicki I.H."/>
            <person name="Pendleton A.L."/>
            <person name="Watervoot N.F."/>
            <person name="Auber R.P."/>
            <person name="Gonzalez D.J."/>
            <person name="Wisecaver J.H."/>
            <person name="Moore B.S."/>
        </authorList>
    </citation>
    <scope>NUCLEOTIDE SEQUENCE [LARGE SCALE GENOMIC DNA]</scope>
    <source>
        <strain evidence="2 3">12B1</strain>
    </source>
</reference>